<evidence type="ECO:0000256" key="1">
    <source>
        <dbReference type="ARBA" id="ARBA00004141"/>
    </source>
</evidence>
<evidence type="ECO:0000256" key="4">
    <source>
        <dbReference type="ARBA" id="ARBA00022692"/>
    </source>
</evidence>
<reference evidence="10 11" key="1">
    <citation type="submission" date="2024-03" db="EMBL/GenBank/DDBJ databases">
        <title>Human intestinal bacterial collection.</title>
        <authorList>
            <person name="Pauvert C."/>
            <person name="Hitch T.C.A."/>
            <person name="Clavel T."/>
        </authorList>
    </citation>
    <scope>NUCLEOTIDE SEQUENCE [LARGE SCALE GENOMIC DNA]</scope>
    <source>
        <strain evidence="10 11">CLA-JM-H10</strain>
    </source>
</reference>
<keyword evidence="3 9" id="KW-0813">Transport</keyword>
<evidence type="ECO:0000256" key="8">
    <source>
        <dbReference type="ARBA" id="ARBA00023136"/>
    </source>
</evidence>
<sequence length="85" mass="9226">MFGMSWADTFRVLLMGLFILVCIAITIVVLMQESKQTGLSGAISGAADTYWGKNKGRSIEGKLVLFTKILAIAFIVIAAILNINF</sequence>
<feature type="transmembrane region" description="Helical" evidence="9">
    <location>
        <begin position="12"/>
        <end position="31"/>
    </location>
</feature>
<evidence type="ECO:0000256" key="3">
    <source>
        <dbReference type="ARBA" id="ARBA00022448"/>
    </source>
</evidence>
<gene>
    <name evidence="10" type="primary">secG</name>
    <name evidence="10" type="ORF">WMO38_11540</name>
</gene>
<dbReference type="InterPro" id="IPR004692">
    <property type="entry name" value="SecG"/>
</dbReference>
<evidence type="ECO:0000313" key="10">
    <source>
        <dbReference type="EMBL" id="MEQ2535751.1"/>
    </source>
</evidence>
<evidence type="ECO:0000256" key="5">
    <source>
        <dbReference type="ARBA" id="ARBA00022927"/>
    </source>
</evidence>
<proteinExistence type="inferred from homology"/>
<keyword evidence="8 9" id="KW-0472">Membrane</keyword>
<evidence type="ECO:0000256" key="6">
    <source>
        <dbReference type="ARBA" id="ARBA00022989"/>
    </source>
</evidence>
<protein>
    <recommendedName>
        <fullName evidence="9">Protein-export membrane protein SecG</fullName>
    </recommendedName>
</protein>
<evidence type="ECO:0000313" key="11">
    <source>
        <dbReference type="Proteomes" id="UP001480973"/>
    </source>
</evidence>
<evidence type="ECO:0000256" key="7">
    <source>
        <dbReference type="ARBA" id="ARBA00023010"/>
    </source>
</evidence>
<keyword evidence="7 9" id="KW-0811">Translocation</keyword>
<name>A0ABV1GRM1_9FIRM</name>
<keyword evidence="4 9" id="KW-0812">Transmembrane</keyword>
<dbReference type="Proteomes" id="UP001480973">
    <property type="component" value="Unassembled WGS sequence"/>
</dbReference>
<dbReference type="NCBIfam" id="TIGR00810">
    <property type="entry name" value="secG"/>
    <property type="match status" value="1"/>
</dbReference>
<dbReference type="Pfam" id="PF03840">
    <property type="entry name" value="SecG"/>
    <property type="match status" value="1"/>
</dbReference>
<evidence type="ECO:0000256" key="2">
    <source>
        <dbReference type="ARBA" id="ARBA00008445"/>
    </source>
</evidence>
<comment type="subcellular location">
    <subcellularLocation>
        <location evidence="9">Cell membrane</location>
        <topology evidence="9">Multi-pass membrane protein</topology>
    </subcellularLocation>
    <subcellularLocation>
        <location evidence="1">Membrane</location>
        <topology evidence="1">Multi-pass membrane protein</topology>
    </subcellularLocation>
</comment>
<comment type="similarity">
    <text evidence="2 9">Belongs to the SecG family.</text>
</comment>
<comment type="caution">
    <text evidence="10">The sequence shown here is derived from an EMBL/GenBank/DDBJ whole genome shotgun (WGS) entry which is preliminary data.</text>
</comment>
<accession>A0ABV1GRM1</accession>
<organism evidence="10 11">
    <name type="scientific">Lachnospira intestinalis</name>
    <dbReference type="NCBI Taxonomy" id="3133158"/>
    <lineage>
        <taxon>Bacteria</taxon>
        <taxon>Bacillati</taxon>
        <taxon>Bacillota</taxon>
        <taxon>Clostridia</taxon>
        <taxon>Lachnospirales</taxon>
        <taxon>Lachnospiraceae</taxon>
        <taxon>Lachnospira</taxon>
    </lineage>
</organism>
<feature type="transmembrane region" description="Helical" evidence="9">
    <location>
        <begin position="63"/>
        <end position="83"/>
    </location>
</feature>
<evidence type="ECO:0000256" key="9">
    <source>
        <dbReference type="RuleBase" id="RU365087"/>
    </source>
</evidence>
<keyword evidence="11" id="KW-1185">Reference proteome</keyword>
<dbReference type="EMBL" id="JBBMES010000014">
    <property type="protein sequence ID" value="MEQ2535751.1"/>
    <property type="molecule type" value="Genomic_DNA"/>
</dbReference>
<comment type="function">
    <text evidence="9">Involved in protein export. Participates in an early event of protein translocation.</text>
</comment>
<keyword evidence="9" id="KW-1003">Cell membrane</keyword>
<keyword evidence="6 9" id="KW-1133">Transmembrane helix</keyword>
<keyword evidence="5 9" id="KW-0653">Protein transport</keyword>